<dbReference type="Pfam" id="PF03780">
    <property type="entry name" value="Asp23"/>
    <property type="match status" value="1"/>
</dbReference>
<dbReference type="AntiFam" id="ANF00267">
    <property type="entry name" value="DNA repeat translations related to WP_015765070.1"/>
</dbReference>
<dbReference type="AlphaFoldDB" id="A0A809MY37"/>
<dbReference type="NCBIfam" id="NF040517">
    <property type="entry name" value="Lacto_Palin_RP2"/>
    <property type="match status" value="1"/>
</dbReference>
<sequence>MVKVRPSRPRPLTLRSLNAPVHTHFKGEILMDNKKPNGINKELKFDDAVIAKIVGITCNEVEGVYSLEGGMMANLTDMFSKDEDPTKGVNVDLSDNQDVSVTLDATVRYGENVPEIFNKVTMAIAKNVRQMTGLNVTEVKMTVKNMLTKEEIARNEAKNSDKNSDKELQPA</sequence>
<reference evidence="3 4" key="1">
    <citation type="journal article" date="2009" name="J. Bacteriol.">
        <title>Complete genome sequence of the probiotic Lactobacillus rhamnosus ATCC 53103.</title>
        <authorList>
            <person name="Morita H."/>
            <person name="Toh H."/>
            <person name="Oshima K."/>
            <person name="Murakami M."/>
            <person name="Taylor T.D."/>
            <person name="Igimi S."/>
            <person name="Hattori M."/>
        </authorList>
    </citation>
    <scope>NUCLEOTIDE SEQUENCE [LARGE SCALE GENOMIC DNA]</scope>
    <source>
        <strain evidence="4">ATCC 53103 / LMG 18243 / GG [Tokyo]</strain>
    </source>
</reference>
<proteinExistence type="inferred from homology"/>
<comment type="similarity">
    <text evidence="1">Belongs to the asp23 family.</text>
</comment>
<dbReference type="InterPro" id="IPR005531">
    <property type="entry name" value="Asp23"/>
</dbReference>
<gene>
    <name evidence="3" type="ordered locus">LRHM_0229</name>
</gene>
<accession>A0A809MY37</accession>
<evidence type="ECO:0000256" key="2">
    <source>
        <dbReference type="ARBA" id="ARBA00039575"/>
    </source>
</evidence>
<dbReference type="KEGG" id="lrg:LRHM_0229"/>
<name>A0A809MY37_LACRG</name>
<protein>
    <recommendedName>
        <fullName evidence="2">Stress response regulator gls24 homolog</fullName>
    </recommendedName>
</protein>
<dbReference type="PANTHER" id="PTHR34297:SF3">
    <property type="entry name" value="ALKALINE SHOCK PROTEIN 23"/>
    <property type="match status" value="1"/>
</dbReference>
<organism evidence="3 4">
    <name type="scientific">Lacticaseibacillus rhamnosus (strain ATCC 53103 / LMG 18243 / GG)</name>
    <name type="common">Lactobacillus rhamnosus</name>
    <dbReference type="NCBI Taxonomy" id="568703"/>
    <lineage>
        <taxon>Bacteria</taxon>
        <taxon>Bacillati</taxon>
        <taxon>Bacillota</taxon>
        <taxon>Bacilli</taxon>
        <taxon>Lactobacillales</taxon>
        <taxon>Lactobacillaceae</taxon>
        <taxon>Lacticaseibacillus</taxon>
    </lineage>
</organism>
<evidence type="ECO:0000256" key="1">
    <source>
        <dbReference type="ARBA" id="ARBA00005721"/>
    </source>
</evidence>
<evidence type="ECO:0000313" key="4">
    <source>
        <dbReference type="Proteomes" id="UP000002067"/>
    </source>
</evidence>
<evidence type="ECO:0000313" key="3">
    <source>
        <dbReference type="EMBL" id="BAI40756.1"/>
    </source>
</evidence>
<dbReference type="PANTHER" id="PTHR34297">
    <property type="entry name" value="HYPOTHETICAL CYTOSOLIC PROTEIN-RELATED"/>
    <property type="match status" value="1"/>
</dbReference>
<dbReference type="Proteomes" id="UP000002067">
    <property type="component" value="Chromosome"/>
</dbReference>
<dbReference type="EMBL" id="AP011548">
    <property type="protein sequence ID" value="BAI40756.1"/>
    <property type="molecule type" value="Genomic_DNA"/>
</dbReference>